<reference evidence="2 3" key="1">
    <citation type="submission" date="2016-10" db="EMBL/GenBank/DDBJ databases">
        <authorList>
            <person name="de Groot N.N."/>
        </authorList>
    </citation>
    <scope>NUCLEOTIDE SEQUENCE [LARGE SCALE GENOMIC DNA]</scope>
    <source>
        <strain evidence="2 3">DSM 23842</strain>
    </source>
</reference>
<keyword evidence="1" id="KW-0175">Coiled coil</keyword>
<accession>A0A1H3VSV9</accession>
<dbReference type="RefSeq" id="WP_092131409.1">
    <property type="nucleotide sequence ID" value="NZ_FNQK01000002.1"/>
</dbReference>
<proteinExistence type="predicted"/>
<sequence>MKRHSILKLASVFTFVFCLSCGSTEKVITPEGEVYELKGSKFYSNGEEVTATLSREEKSKINQILEDRLKLEKEAAKRKAELEEAQKKAEAARKKAEKKQKALEKEIKAKEKAREDFFKAQEKLKKKTEKYQKRLDRGDLSQDDIEDWKKRLKDLEDDVKKAEEKLSRS</sequence>
<name>A0A1H3VSV9_BIZPA</name>
<protein>
    <submittedName>
        <fullName evidence="2">Uncharacterized protein</fullName>
    </submittedName>
</protein>
<gene>
    <name evidence="2" type="ORF">SAMN04487990_10219</name>
</gene>
<dbReference type="STRING" id="283786.SAMN04487990_10219"/>
<dbReference type="AlphaFoldDB" id="A0A1H3VSV9"/>
<evidence type="ECO:0000313" key="3">
    <source>
        <dbReference type="Proteomes" id="UP000198846"/>
    </source>
</evidence>
<dbReference type="OrthoDB" id="1454376at2"/>
<evidence type="ECO:0000313" key="2">
    <source>
        <dbReference type="EMBL" id="SDZ77925.1"/>
    </source>
</evidence>
<dbReference type="EMBL" id="FNQK01000002">
    <property type="protein sequence ID" value="SDZ77925.1"/>
    <property type="molecule type" value="Genomic_DNA"/>
</dbReference>
<dbReference type="Proteomes" id="UP000198846">
    <property type="component" value="Unassembled WGS sequence"/>
</dbReference>
<feature type="coiled-coil region" evidence="1">
    <location>
        <begin position="54"/>
        <end position="165"/>
    </location>
</feature>
<evidence type="ECO:0000256" key="1">
    <source>
        <dbReference type="SAM" id="Coils"/>
    </source>
</evidence>
<keyword evidence="3" id="KW-1185">Reference proteome</keyword>
<organism evidence="2 3">
    <name type="scientific">Bizionia paragorgiae</name>
    <dbReference type="NCBI Taxonomy" id="283786"/>
    <lineage>
        <taxon>Bacteria</taxon>
        <taxon>Pseudomonadati</taxon>
        <taxon>Bacteroidota</taxon>
        <taxon>Flavobacteriia</taxon>
        <taxon>Flavobacteriales</taxon>
        <taxon>Flavobacteriaceae</taxon>
        <taxon>Bizionia</taxon>
    </lineage>
</organism>